<dbReference type="AlphaFoldDB" id="A0A1S1MTN2"/>
<dbReference type="RefSeq" id="WP_070986046.1">
    <property type="nucleotide sequence ID" value="NZ_MKJU01000027.1"/>
</dbReference>
<evidence type="ECO:0000313" key="1">
    <source>
        <dbReference type="EMBL" id="OHU90078.1"/>
    </source>
</evidence>
<sequence>MKLSINKKKLKTLSSDKNILSKKLTPNVAGGVLEPDTDRCKTDPYFCGDYTRMCTQYCNTQDC</sequence>
<reference evidence="1 2" key="1">
    <citation type="submission" date="2016-09" db="EMBL/GenBank/DDBJ databases">
        <title>Pseudoalteromonas amylolytica sp. nov., isolated from the surface seawater.</title>
        <authorList>
            <person name="Wu Y.-H."/>
            <person name="Cheng H."/>
            <person name="Jin X.-B."/>
            <person name="Wang C.-S."/>
            <person name="Xu X.-W."/>
        </authorList>
    </citation>
    <scope>NUCLEOTIDE SEQUENCE [LARGE SCALE GENOMIC DNA]</scope>
    <source>
        <strain evidence="1 2">JW1</strain>
    </source>
</reference>
<dbReference type="OrthoDB" id="9926750at2"/>
<name>A0A1S1MTN2_9GAMM</name>
<protein>
    <submittedName>
        <fullName evidence="1">Uncharacterized protein</fullName>
    </submittedName>
</protein>
<accession>A0A1S1MTN2</accession>
<comment type="caution">
    <text evidence="1">The sequence shown here is derived from an EMBL/GenBank/DDBJ whole genome shotgun (WGS) entry which is preliminary data.</text>
</comment>
<dbReference type="EMBL" id="MKJU01000027">
    <property type="protein sequence ID" value="OHU90078.1"/>
    <property type="molecule type" value="Genomic_DNA"/>
</dbReference>
<gene>
    <name evidence="1" type="ORF">BET10_14990</name>
</gene>
<keyword evidence="2" id="KW-1185">Reference proteome</keyword>
<evidence type="ECO:0000313" key="2">
    <source>
        <dbReference type="Proteomes" id="UP000179786"/>
    </source>
</evidence>
<dbReference type="Proteomes" id="UP000179786">
    <property type="component" value="Unassembled WGS sequence"/>
</dbReference>
<proteinExistence type="predicted"/>
<organism evidence="1 2">
    <name type="scientific">Pseudoalteromonas amylolytica</name>
    <dbReference type="NCBI Taxonomy" id="1859457"/>
    <lineage>
        <taxon>Bacteria</taxon>
        <taxon>Pseudomonadati</taxon>
        <taxon>Pseudomonadota</taxon>
        <taxon>Gammaproteobacteria</taxon>
        <taxon>Alteromonadales</taxon>
        <taxon>Pseudoalteromonadaceae</taxon>
        <taxon>Pseudoalteromonas</taxon>
    </lineage>
</organism>